<comment type="caution">
    <text evidence="1">The sequence shown here is derived from an EMBL/GenBank/DDBJ whole genome shotgun (WGS) entry which is preliminary data.</text>
</comment>
<dbReference type="AlphaFoldDB" id="A5ZAI3"/>
<name>A5ZAI3_9FIRM</name>
<accession>A5ZAI3</accession>
<organism evidence="1 2">
    <name type="scientific">Eubacterium ventriosum ATCC 27560</name>
    <dbReference type="NCBI Taxonomy" id="411463"/>
    <lineage>
        <taxon>Bacteria</taxon>
        <taxon>Bacillati</taxon>
        <taxon>Bacillota</taxon>
        <taxon>Clostridia</taxon>
        <taxon>Eubacteriales</taxon>
        <taxon>Eubacteriaceae</taxon>
        <taxon>Eubacterium</taxon>
    </lineage>
</organism>
<dbReference type="Proteomes" id="UP000006000">
    <property type="component" value="Unassembled WGS sequence"/>
</dbReference>
<reference evidence="1 2" key="2">
    <citation type="submission" date="2007-04" db="EMBL/GenBank/DDBJ databases">
        <title>Draft genome sequence of Eubacterium ventriosum (ATCC 27560).</title>
        <authorList>
            <person name="Sudarsanam P."/>
            <person name="Ley R."/>
            <person name="Guruge J."/>
            <person name="Turnbaugh P.J."/>
            <person name="Mahowald M."/>
            <person name="Liep D."/>
            <person name="Gordon J."/>
        </authorList>
    </citation>
    <scope>NUCLEOTIDE SEQUENCE [LARGE SCALE GENOMIC DNA]</scope>
    <source>
        <strain evidence="1 2">ATCC 27560</strain>
    </source>
</reference>
<dbReference type="HOGENOM" id="CLU_3343860_0_0_9"/>
<evidence type="ECO:0000313" key="2">
    <source>
        <dbReference type="Proteomes" id="UP000006000"/>
    </source>
</evidence>
<evidence type="ECO:0000313" key="1">
    <source>
        <dbReference type="EMBL" id="EDM50084.1"/>
    </source>
</evidence>
<gene>
    <name evidence="1" type="ORF">EUBVEN_02730</name>
</gene>
<proteinExistence type="predicted"/>
<dbReference type="EMBL" id="AAVL02000038">
    <property type="protein sequence ID" value="EDM50084.1"/>
    <property type="molecule type" value="Genomic_DNA"/>
</dbReference>
<protein>
    <submittedName>
        <fullName evidence="1">Uncharacterized protein</fullName>
    </submittedName>
</protein>
<reference evidence="1 2" key="1">
    <citation type="submission" date="2007-03" db="EMBL/GenBank/DDBJ databases">
        <authorList>
            <person name="Fulton L."/>
            <person name="Clifton S."/>
            <person name="Fulton B."/>
            <person name="Xu J."/>
            <person name="Minx P."/>
            <person name="Pepin K.H."/>
            <person name="Johnson M."/>
            <person name="Thiruvilangam P."/>
            <person name="Bhonagiri V."/>
            <person name="Nash W.E."/>
            <person name="Mardis E.R."/>
            <person name="Wilson R.K."/>
        </authorList>
    </citation>
    <scope>NUCLEOTIDE SEQUENCE [LARGE SCALE GENOMIC DNA]</scope>
    <source>
        <strain evidence="1 2">ATCC 27560</strain>
    </source>
</reference>
<sequence>MCVFNITKANSFIIFALELILDSSLKVCFSIICATTA</sequence>